<dbReference type="OrthoDB" id="573082at2"/>
<proteinExistence type="predicted"/>
<keyword evidence="2" id="KW-1185">Reference proteome</keyword>
<dbReference type="RefSeq" id="WP_017895819.1">
    <property type="nucleotide sequence ID" value="NZ_CBXI010000022.1"/>
</dbReference>
<protein>
    <submittedName>
        <fullName evidence="1">Phage-related protein</fullName>
    </submittedName>
</protein>
<comment type="caution">
    <text evidence="1">The sequence shown here is derived from an EMBL/GenBank/DDBJ whole genome shotgun (WGS) entry which is preliminary data.</text>
</comment>
<name>W6N3Y3_CLOTY</name>
<dbReference type="EMBL" id="CBXI010000022">
    <property type="protein sequence ID" value="CDL91193.1"/>
    <property type="molecule type" value="Genomic_DNA"/>
</dbReference>
<organism evidence="1 2">
    <name type="scientific">Clostridium tyrobutyricum DIVETGP</name>
    <dbReference type="NCBI Taxonomy" id="1408889"/>
    <lineage>
        <taxon>Bacteria</taxon>
        <taxon>Bacillati</taxon>
        <taxon>Bacillota</taxon>
        <taxon>Clostridia</taxon>
        <taxon>Eubacteriales</taxon>
        <taxon>Clostridiaceae</taxon>
        <taxon>Clostridium</taxon>
    </lineage>
</organism>
<accession>W6N3Y3</accession>
<evidence type="ECO:0000313" key="1">
    <source>
        <dbReference type="EMBL" id="CDL91193.1"/>
    </source>
</evidence>
<gene>
    <name evidence="1" type="ORF">CTDIVETGP_1263</name>
</gene>
<evidence type="ECO:0000313" key="2">
    <source>
        <dbReference type="Proteomes" id="UP000019482"/>
    </source>
</evidence>
<reference evidence="1 2" key="1">
    <citation type="journal article" date="2015" name="Genome Announc.">
        <title>Draft Genome Sequence of Clostridium tyrobutyricum Strain DIVETGP, Isolated from Cow's Milk for Grana Padano Production.</title>
        <authorList>
            <person name="Soggiu A."/>
            <person name="Piras C."/>
            <person name="Gaiarsa S."/>
            <person name="Sassera D."/>
            <person name="Roncada P."/>
            <person name="Bendixen E."/>
            <person name="Brasca M."/>
            <person name="Bonizzi L."/>
        </authorList>
    </citation>
    <scope>NUCLEOTIDE SEQUENCE [LARGE SCALE GENOMIC DNA]</scope>
    <source>
        <strain evidence="1 2">DIVETGP</strain>
    </source>
</reference>
<dbReference type="Pfam" id="PF05973">
    <property type="entry name" value="Gp49"/>
    <property type="match status" value="1"/>
</dbReference>
<dbReference type="Proteomes" id="UP000019482">
    <property type="component" value="Unassembled WGS sequence"/>
</dbReference>
<sequence>MWNVDFYRTNDGIAPVEEFLEGLNIKMRAKALHELNILQQFGITLREPHSKPIKDGIFELRIKLGSDISRIFYFFRVGNKIILTNGFIKKANKTPKSEIQKALKYKADYERRYENE</sequence>
<dbReference type="InterPro" id="IPR009241">
    <property type="entry name" value="HigB-like"/>
</dbReference>
<dbReference type="AlphaFoldDB" id="W6N3Y3"/>
<dbReference type="GeneID" id="29420996"/>